<feature type="region of interest" description="Disordered" evidence="1">
    <location>
        <begin position="1"/>
        <end position="49"/>
    </location>
</feature>
<gene>
    <name evidence="2" type="ORF">CBM2587_A40120</name>
</gene>
<proteinExistence type="predicted"/>
<reference evidence="2 3" key="1">
    <citation type="submission" date="2018-01" db="EMBL/GenBank/DDBJ databases">
        <authorList>
            <person name="Clerissi C."/>
        </authorList>
    </citation>
    <scope>NUCLEOTIDE SEQUENCE [LARGE SCALE GENOMIC DNA]</scope>
    <source>
        <strain evidence="2">Cupriavidus sp. LMG 19464</strain>
    </source>
</reference>
<feature type="compositionally biased region" description="Basic residues" evidence="1">
    <location>
        <begin position="39"/>
        <end position="49"/>
    </location>
</feature>
<organism evidence="2 3">
    <name type="scientific">Cupriavidus taiwanensis</name>
    <dbReference type="NCBI Taxonomy" id="164546"/>
    <lineage>
        <taxon>Bacteria</taxon>
        <taxon>Pseudomonadati</taxon>
        <taxon>Pseudomonadota</taxon>
        <taxon>Betaproteobacteria</taxon>
        <taxon>Burkholderiales</taxon>
        <taxon>Burkholderiaceae</taxon>
        <taxon>Cupriavidus</taxon>
    </lineage>
</organism>
<dbReference type="EMBL" id="OFSQ01000023">
    <property type="protein sequence ID" value="SOY53512.1"/>
    <property type="molecule type" value="Genomic_DNA"/>
</dbReference>
<evidence type="ECO:0000256" key="1">
    <source>
        <dbReference type="SAM" id="MobiDB-lite"/>
    </source>
</evidence>
<feature type="compositionally biased region" description="Basic and acidic residues" evidence="1">
    <location>
        <begin position="20"/>
        <end position="38"/>
    </location>
</feature>
<protein>
    <submittedName>
        <fullName evidence="2">Uncharacterized protein</fullName>
    </submittedName>
</protein>
<evidence type="ECO:0000313" key="2">
    <source>
        <dbReference type="EMBL" id="SOY53512.1"/>
    </source>
</evidence>
<name>A0A975X2H3_9BURK</name>
<evidence type="ECO:0000313" key="3">
    <source>
        <dbReference type="Proteomes" id="UP000256780"/>
    </source>
</evidence>
<dbReference type="Proteomes" id="UP000256780">
    <property type="component" value="Chromosome CBM2587_a"/>
</dbReference>
<sequence>MAVQTRSALSELPNSSGLHLDVRSDSRTLLRATRPDPRTKRRRHINFPF</sequence>
<comment type="caution">
    <text evidence="2">The sequence shown here is derived from an EMBL/GenBank/DDBJ whole genome shotgun (WGS) entry which is preliminary data.</text>
</comment>
<accession>A0A975X2H3</accession>
<dbReference type="AlphaFoldDB" id="A0A975X2H3"/>
<feature type="compositionally biased region" description="Polar residues" evidence="1">
    <location>
        <begin position="1"/>
        <end position="17"/>
    </location>
</feature>